<name>F3FZP0_PSESX</name>
<protein>
    <submittedName>
        <fullName evidence="1">Uncharacterized protein</fullName>
    </submittedName>
</protein>
<gene>
    <name evidence="1" type="ORF">PSYJA_44296</name>
</gene>
<feature type="non-terminal residue" evidence="1">
    <location>
        <position position="31"/>
    </location>
</feature>
<evidence type="ECO:0000313" key="2">
    <source>
        <dbReference type="Proteomes" id="UP000004471"/>
    </source>
</evidence>
<dbReference type="AlphaFoldDB" id="F3FZP0"/>
<dbReference type="HOGENOM" id="CLU_3400783_0_0_6"/>
<comment type="caution">
    <text evidence="1">The sequence shown here is derived from an EMBL/GenBank/DDBJ whole genome shotgun (WGS) entry which is preliminary data.</text>
</comment>
<organism evidence="1 2">
    <name type="scientific">Pseudomonas syringae pv. japonica str. M301072</name>
    <dbReference type="NCBI Taxonomy" id="629262"/>
    <lineage>
        <taxon>Bacteria</taxon>
        <taxon>Pseudomonadati</taxon>
        <taxon>Pseudomonadota</taxon>
        <taxon>Gammaproteobacteria</taxon>
        <taxon>Pseudomonadales</taxon>
        <taxon>Pseudomonadaceae</taxon>
        <taxon>Pseudomonas</taxon>
        <taxon>Pseudomonas syringae</taxon>
    </lineage>
</organism>
<accession>F3FZP0</accession>
<proteinExistence type="predicted"/>
<dbReference type="EMBL" id="AEAH01003909">
    <property type="protein sequence ID" value="EGH35682.1"/>
    <property type="molecule type" value="Genomic_DNA"/>
</dbReference>
<sequence length="31" mass="3164">MPLSSELADAVVEKFDAAARGVSRDMGVLGA</sequence>
<evidence type="ECO:0000313" key="1">
    <source>
        <dbReference type="EMBL" id="EGH35682.1"/>
    </source>
</evidence>
<reference evidence="1 2" key="1">
    <citation type="journal article" date="2011" name="PLoS Pathog.">
        <title>Dynamic evolution of pathogenicity revealed by sequencing and comparative genomics of 19 Pseudomonas syringae isolates.</title>
        <authorList>
            <person name="Baltrus D.A."/>
            <person name="Nishimura M.T."/>
            <person name="Romanchuk A."/>
            <person name="Chang J.H."/>
            <person name="Mukhtar M.S."/>
            <person name="Cherkis K."/>
            <person name="Roach J."/>
            <person name="Grant S.R."/>
            <person name="Jones C.D."/>
            <person name="Dangl J.L."/>
        </authorList>
    </citation>
    <scope>NUCLEOTIDE SEQUENCE [LARGE SCALE GENOMIC DNA]</scope>
    <source>
        <strain evidence="2">M301072PT</strain>
    </source>
</reference>
<dbReference type="Proteomes" id="UP000004471">
    <property type="component" value="Unassembled WGS sequence"/>
</dbReference>